<dbReference type="OrthoDB" id="5416147at2"/>
<dbReference type="Pfam" id="PF12146">
    <property type="entry name" value="Hydrolase_4"/>
    <property type="match status" value="1"/>
</dbReference>
<name>A0A2R8B3G5_9RHOB</name>
<evidence type="ECO:0000313" key="3">
    <source>
        <dbReference type="Proteomes" id="UP000244924"/>
    </source>
</evidence>
<reference evidence="2 3" key="1">
    <citation type="submission" date="2018-03" db="EMBL/GenBank/DDBJ databases">
        <authorList>
            <person name="Keele B.F."/>
        </authorList>
    </citation>
    <scope>NUCLEOTIDE SEQUENCE [LARGE SCALE GENOMIC DNA]</scope>
    <source>
        <strain evidence="2 3">CECT 8626</strain>
    </source>
</reference>
<dbReference type="SUPFAM" id="SSF53474">
    <property type="entry name" value="alpha/beta-Hydrolases"/>
    <property type="match status" value="1"/>
</dbReference>
<protein>
    <recommendedName>
        <fullName evidence="1">Serine aminopeptidase S33 domain-containing protein</fullName>
    </recommendedName>
</protein>
<dbReference type="Gene3D" id="3.40.50.1820">
    <property type="entry name" value="alpha/beta hydrolase"/>
    <property type="match status" value="1"/>
</dbReference>
<dbReference type="InterPro" id="IPR029058">
    <property type="entry name" value="AB_hydrolase_fold"/>
</dbReference>
<sequence>MIGRALLVLAIVIAGLFVFGAREPLDLVPRFDAAALPDDLDAYLVAREGVFDDLVPGTEKRILWAGAPSTRTGWAVVYLHGFSATSEEVRPLPDKVAGALGANLYFTRFAGHGRPGAALTGPSAQDWMVDLSEALAIGRRIGERVLVIATSTGGTIAAEALLQPDLASEMDAVVFVSPNFELAAPEAALLTWPFARHWAPVVAGAERCFEPRNEAQARFWTTCYPTTALMPMAALAAHAGGADYSGVQVPALFIFSREDQVVSATATERVASDWGGAVEILAVEPGRGDDPLAHVIAGDALSPSMTAPLAARIVNWAKGL</sequence>
<evidence type="ECO:0000313" key="2">
    <source>
        <dbReference type="EMBL" id="SPH17070.1"/>
    </source>
</evidence>
<keyword evidence="3" id="KW-1185">Reference proteome</keyword>
<dbReference type="InterPro" id="IPR022742">
    <property type="entry name" value="Hydrolase_4"/>
</dbReference>
<evidence type="ECO:0000259" key="1">
    <source>
        <dbReference type="Pfam" id="PF12146"/>
    </source>
</evidence>
<accession>A0A2R8B3G5</accession>
<dbReference type="EMBL" id="OMOQ01000001">
    <property type="protein sequence ID" value="SPH17070.1"/>
    <property type="molecule type" value="Genomic_DNA"/>
</dbReference>
<gene>
    <name evidence="2" type="ORF">DEA8626_00584</name>
</gene>
<dbReference type="AlphaFoldDB" id="A0A2R8B3G5"/>
<feature type="domain" description="Serine aminopeptidase S33" evidence="1">
    <location>
        <begin position="74"/>
        <end position="274"/>
    </location>
</feature>
<organism evidence="2 3">
    <name type="scientific">Albidovulum aquaemixtae</name>
    <dbReference type="NCBI Taxonomy" id="1542388"/>
    <lineage>
        <taxon>Bacteria</taxon>
        <taxon>Pseudomonadati</taxon>
        <taxon>Pseudomonadota</taxon>
        <taxon>Alphaproteobacteria</taxon>
        <taxon>Rhodobacterales</taxon>
        <taxon>Paracoccaceae</taxon>
        <taxon>Albidovulum</taxon>
    </lineage>
</organism>
<dbReference type="Proteomes" id="UP000244924">
    <property type="component" value="Unassembled WGS sequence"/>
</dbReference>
<proteinExistence type="predicted"/>